<evidence type="ECO:0000256" key="2">
    <source>
        <dbReference type="ARBA" id="ARBA00022679"/>
    </source>
</evidence>
<evidence type="ECO:0000313" key="8">
    <source>
        <dbReference type="Proteomes" id="UP000034462"/>
    </source>
</evidence>
<evidence type="ECO:0000256" key="6">
    <source>
        <dbReference type="ARBA" id="ARBA00023316"/>
    </source>
</evidence>
<gene>
    <name evidence="7" type="ORF">UY25_C0002G0017</name>
</gene>
<protein>
    <submittedName>
        <fullName evidence="7">FemAB family protein</fullName>
    </submittedName>
</protein>
<keyword evidence="5" id="KW-0012">Acyltransferase</keyword>
<dbReference type="EMBL" id="LCPH01000002">
    <property type="protein sequence ID" value="KKU93293.1"/>
    <property type="molecule type" value="Genomic_DNA"/>
</dbReference>
<dbReference type="InterPro" id="IPR050644">
    <property type="entry name" value="PG_Glycine_Bridge_Synth"/>
</dbReference>
<comment type="caution">
    <text evidence="7">The sequence shown here is derived from an EMBL/GenBank/DDBJ whole genome shotgun (WGS) entry which is preliminary data.</text>
</comment>
<dbReference type="GO" id="GO:0008360">
    <property type="term" value="P:regulation of cell shape"/>
    <property type="evidence" value="ECO:0007669"/>
    <property type="project" value="UniProtKB-KW"/>
</dbReference>
<sequence>MGIREIQHKGEWEAFLMQCAEKTFLQSWNWGEFWQKIGKIWRLGIYDGDTLLGIALIAKIRARRGTFLLIQHGPVLKNSDSKILQVFLGELKWIAKEERVSFIRMNPLLKQTEENDALLKNLGFRLASMHANAYDATWKLDLVLPEDGLFGSMRKTTRYLIRQAQKNSDITIEKSDGIEDISRFAALTRQVAKRQQFVPFSEEYIKNEFEVFAKDGKALLIFGKYKKEYVAGALVIFWSRIGFYHQAASLSEYAKFSLPYLVQWEAIKEAKRRGCKLYDFWGYVDPDKHSSHPWAGPTRFKMGFGGRPYEYIKTQDYPLSWKYWPTAIFEMMRARRRGL</sequence>
<keyword evidence="6" id="KW-0961">Cell wall biogenesis/degradation</keyword>
<reference evidence="7 8" key="1">
    <citation type="journal article" date="2015" name="Nature">
        <title>rRNA introns, odd ribosomes, and small enigmatic genomes across a large radiation of phyla.</title>
        <authorList>
            <person name="Brown C.T."/>
            <person name="Hug L.A."/>
            <person name="Thomas B.C."/>
            <person name="Sharon I."/>
            <person name="Castelle C.J."/>
            <person name="Singh A."/>
            <person name="Wilkins M.J."/>
            <person name="Williams K.H."/>
            <person name="Banfield J.F."/>
        </authorList>
    </citation>
    <scope>NUCLEOTIDE SEQUENCE [LARGE SCALE GENOMIC DNA]</scope>
</reference>
<dbReference type="SUPFAM" id="SSF55729">
    <property type="entry name" value="Acyl-CoA N-acyltransferases (Nat)"/>
    <property type="match status" value="2"/>
</dbReference>
<dbReference type="GO" id="GO:0071555">
    <property type="term" value="P:cell wall organization"/>
    <property type="evidence" value="ECO:0007669"/>
    <property type="project" value="UniProtKB-KW"/>
</dbReference>
<dbReference type="Pfam" id="PF02388">
    <property type="entry name" value="FemAB"/>
    <property type="match status" value="2"/>
</dbReference>
<dbReference type="Gene3D" id="3.40.630.30">
    <property type="match status" value="2"/>
</dbReference>
<dbReference type="InterPro" id="IPR016181">
    <property type="entry name" value="Acyl_CoA_acyltransferase"/>
</dbReference>
<evidence type="ECO:0000256" key="1">
    <source>
        <dbReference type="ARBA" id="ARBA00009943"/>
    </source>
</evidence>
<organism evidence="7 8">
    <name type="scientific">Candidatus Yanofskybacteria bacterium GW2011_GWC1_48_11</name>
    <dbReference type="NCBI Taxonomy" id="1619027"/>
    <lineage>
        <taxon>Bacteria</taxon>
        <taxon>Candidatus Yanofskyibacteriota</taxon>
    </lineage>
</organism>
<evidence type="ECO:0000256" key="5">
    <source>
        <dbReference type="ARBA" id="ARBA00023315"/>
    </source>
</evidence>
<name>A0A837IQT2_9BACT</name>
<evidence type="ECO:0000256" key="4">
    <source>
        <dbReference type="ARBA" id="ARBA00022984"/>
    </source>
</evidence>
<dbReference type="PANTHER" id="PTHR36174:SF1">
    <property type="entry name" value="LIPID II:GLYCINE GLYCYLTRANSFERASE"/>
    <property type="match status" value="1"/>
</dbReference>
<evidence type="ECO:0000313" key="7">
    <source>
        <dbReference type="EMBL" id="KKU93293.1"/>
    </source>
</evidence>
<dbReference type="PROSITE" id="PS51191">
    <property type="entry name" value="FEMABX"/>
    <property type="match status" value="1"/>
</dbReference>
<dbReference type="GO" id="GO:0016755">
    <property type="term" value="F:aminoacyltransferase activity"/>
    <property type="evidence" value="ECO:0007669"/>
    <property type="project" value="InterPro"/>
</dbReference>
<dbReference type="InterPro" id="IPR003447">
    <property type="entry name" value="FEMABX"/>
</dbReference>
<dbReference type="GO" id="GO:0009252">
    <property type="term" value="P:peptidoglycan biosynthetic process"/>
    <property type="evidence" value="ECO:0007669"/>
    <property type="project" value="UniProtKB-KW"/>
</dbReference>
<comment type="similarity">
    <text evidence="1">Belongs to the FemABX family.</text>
</comment>
<proteinExistence type="inferred from homology"/>
<keyword evidence="2" id="KW-0808">Transferase</keyword>
<evidence type="ECO:0000256" key="3">
    <source>
        <dbReference type="ARBA" id="ARBA00022960"/>
    </source>
</evidence>
<dbReference type="Proteomes" id="UP000034462">
    <property type="component" value="Unassembled WGS sequence"/>
</dbReference>
<accession>A0A837IQT2</accession>
<keyword evidence="3" id="KW-0133">Cell shape</keyword>
<dbReference type="PANTHER" id="PTHR36174">
    <property type="entry name" value="LIPID II:GLYCINE GLYCYLTRANSFERASE"/>
    <property type="match status" value="1"/>
</dbReference>
<dbReference type="AlphaFoldDB" id="A0A837IQT2"/>
<keyword evidence="4" id="KW-0573">Peptidoglycan synthesis</keyword>